<protein>
    <submittedName>
        <fullName evidence="3">Glyoxalase</fullName>
    </submittedName>
</protein>
<dbReference type="GO" id="GO:0046872">
    <property type="term" value="F:metal ion binding"/>
    <property type="evidence" value="ECO:0007669"/>
    <property type="project" value="UniProtKB-KW"/>
</dbReference>
<gene>
    <name evidence="3" type="ORF">EII10_00105</name>
</gene>
<dbReference type="EMBL" id="RQZC01000001">
    <property type="protein sequence ID" value="RRD30571.1"/>
    <property type="molecule type" value="Genomic_DNA"/>
</dbReference>
<dbReference type="Proteomes" id="UP000271272">
    <property type="component" value="Unassembled WGS sequence"/>
</dbReference>
<feature type="domain" description="VOC" evidence="2">
    <location>
        <begin position="3"/>
        <end position="128"/>
    </location>
</feature>
<dbReference type="Gene3D" id="3.10.180.10">
    <property type="entry name" value="2,3-Dihydroxybiphenyl 1,2-Dioxygenase, domain 1"/>
    <property type="match status" value="1"/>
</dbReference>
<proteinExistence type="predicted"/>
<dbReference type="InterPro" id="IPR037523">
    <property type="entry name" value="VOC_core"/>
</dbReference>
<keyword evidence="1" id="KW-0479">Metal-binding</keyword>
<dbReference type="InterPro" id="IPR029068">
    <property type="entry name" value="Glyas_Bleomycin-R_OHBP_Dase"/>
</dbReference>
<sequence length="130" mass="14316">MTRIDHAALWVQDLEAARDFYSEWFQGAAGERYHNPRTGLSTYFLAFEGGARLELMHRPDVVGPGGGDRPGWAHLSFRLPDEAAVDALAACLGERGVAVVDGPRRTGDGYYELVLLDPEGNRVEVVADWT</sequence>
<evidence type="ECO:0000256" key="1">
    <source>
        <dbReference type="ARBA" id="ARBA00022723"/>
    </source>
</evidence>
<evidence type="ECO:0000313" key="3">
    <source>
        <dbReference type="EMBL" id="RRD30571.1"/>
    </source>
</evidence>
<dbReference type="AlphaFoldDB" id="A0A3P1V8V5"/>
<organism evidence="3 4">
    <name type="scientific">Actinomyces bowdenii</name>
    <dbReference type="NCBI Taxonomy" id="131109"/>
    <lineage>
        <taxon>Bacteria</taxon>
        <taxon>Bacillati</taxon>
        <taxon>Actinomycetota</taxon>
        <taxon>Actinomycetes</taxon>
        <taxon>Actinomycetales</taxon>
        <taxon>Actinomycetaceae</taxon>
        <taxon>Actinomyces</taxon>
    </lineage>
</organism>
<comment type="caution">
    <text evidence="3">The sequence shown here is derived from an EMBL/GenBank/DDBJ whole genome shotgun (WGS) entry which is preliminary data.</text>
</comment>
<keyword evidence="4" id="KW-1185">Reference proteome</keyword>
<reference evidence="3 4" key="1">
    <citation type="submission" date="2018-11" db="EMBL/GenBank/DDBJ databases">
        <title>Genomes From Bacteria Associated with the Canine Oral Cavity: a Test Case for Automated Genome-Based Taxonomic Assignment.</title>
        <authorList>
            <person name="Coil D.A."/>
            <person name="Jospin G."/>
            <person name="Darling A.E."/>
            <person name="Wallis C."/>
            <person name="Davis I.J."/>
            <person name="Harris S."/>
            <person name="Eisen J.A."/>
            <person name="Holcombe L.J."/>
            <person name="O'Flynn C."/>
        </authorList>
    </citation>
    <scope>NUCLEOTIDE SEQUENCE [LARGE SCALE GENOMIC DNA]</scope>
    <source>
        <strain evidence="3 4">OH5050</strain>
    </source>
</reference>
<evidence type="ECO:0000313" key="4">
    <source>
        <dbReference type="Proteomes" id="UP000271272"/>
    </source>
</evidence>
<dbReference type="RefSeq" id="WP_124932491.1">
    <property type="nucleotide sequence ID" value="NZ_JAGFOU010000029.1"/>
</dbReference>
<dbReference type="OrthoDB" id="9798430at2"/>
<dbReference type="InterPro" id="IPR051332">
    <property type="entry name" value="Fosfomycin_Res_Enzymes"/>
</dbReference>
<dbReference type="SUPFAM" id="SSF54593">
    <property type="entry name" value="Glyoxalase/Bleomycin resistance protein/Dihydroxybiphenyl dioxygenase"/>
    <property type="match status" value="1"/>
</dbReference>
<dbReference type="Pfam" id="PF00903">
    <property type="entry name" value="Glyoxalase"/>
    <property type="match status" value="1"/>
</dbReference>
<dbReference type="PANTHER" id="PTHR36113">
    <property type="entry name" value="LYASE, PUTATIVE-RELATED-RELATED"/>
    <property type="match status" value="1"/>
</dbReference>
<evidence type="ECO:0000259" key="2">
    <source>
        <dbReference type="PROSITE" id="PS51819"/>
    </source>
</evidence>
<dbReference type="PANTHER" id="PTHR36113:SF6">
    <property type="entry name" value="FOSFOMYCIN RESISTANCE PROTEIN FOSX"/>
    <property type="match status" value="1"/>
</dbReference>
<name>A0A3P1V8V5_9ACTO</name>
<dbReference type="PROSITE" id="PS51819">
    <property type="entry name" value="VOC"/>
    <property type="match status" value="1"/>
</dbReference>
<accession>A0A3P1V8V5</accession>
<dbReference type="InterPro" id="IPR004360">
    <property type="entry name" value="Glyas_Fos-R_dOase_dom"/>
</dbReference>